<reference evidence="1 2" key="1">
    <citation type="submission" date="2020-06" db="EMBL/GenBank/DDBJ databases">
        <title>Mannheimia pernigra sp. nov. isolated from bovine respiratory tract.</title>
        <authorList>
            <person name="Kuhnert P."/>
            <person name="Akarsu-Egger H."/>
        </authorList>
    </citation>
    <scope>NUCLEOTIDE SEQUENCE [LARGE SCALE GENOMIC DNA]</scope>
    <source>
        <strain evidence="1 2">BNO311</strain>
    </source>
</reference>
<dbReference type="RefSeq" id="WP_176810066.1">
    <property type="nucleotide sequence ID" value="NZ_CP055306.1"/>
</dbReference>
<dbReference type="AlphaFoldDB" id="A0A7D5IW85"/>
<dbReference type="Pfam" id="PF05015">
    <property type="entry name" value="HigB-like_toxin"/>
    <property type="match status" value="1"/>
</dbReference>
<dbReference type="InterPro" id="IPR007711">
    <property type="entry name" value="HigB-1"/>
</dbReference>
<dbReference type="EMBL" id="CP055306">
    <property type="protein sequence ID" value="QLB40818.1"/>
    <property type="molecule type" value="Genomic_DNA"/>
</dbReference>
<keyword evidence="2" id="KW-1185">Reference proteome</keyword>
<name>A0A7D5IW85_9PAST</name>
<sequence length="101" mass="12025">MFNLTEAHFRDEALYRFFQYGETSRTIPANLTNVLARKLDMINAAENLNDLRSPPANRLELLEPKQNNIYSIRVNKQYRLIFKFENNELSDLYLDPHNYDL</sequence>
<dbReference type="Gene3D" id="3.30.2310.20">
    <property type="entry name" value="RelE-like"/>
    <property type="match status" value="1"/>
</dbReference>
<dbReference type="SUPFAM" id="SSF143011">
    <property type="entry name" value="RelE-like"/>
    <property type="match status" value="1"/>
</dbReference>
<dbReference type="Proteomes" id="UP000509660">
    <property type="component" value="Chromosome"/>
</dbReference>
<evidence type="ECO:0000313" key="2">
    <source>
        <dbReference type="Proteomes" id="UP000509660"/>
    </source>
</evidence>
<protein>
    <submittedName>
        <fullName evidence="1">Type II toxin-antitoxin system RelE/ParE family toxin</fullName>
    </submittedName>
</protein>
<proteinExistence type="predicted"/>
<dbReference type="InterPro" id="IPR035093">
    <property type="entry name" value="RelE/ParE_toxin_dom_sf"/>
</dbReference>
<dbReference type="PANTHER" id="PTHR40266:SF2">
    <property type="entry name" value="TOXIN HIGB-1"/>
    <property type="match status" value="1"/>
</dbReference>
<organism evidence="1 2">
    <name type="scientific">Mannheimia pernigra</name>
    <dbReference type="NCBI Taxonomy" id="111844"/>
    <lineage>
        <taxon>Bacteria</taxon>
        <taxon>Pseudomonadati</taxon>
        <taxon>Pseudomonadota</taxon>
        <taxon>Gammaproteobacteria</taxon>
        <taxon>Pasteurellales</taxon>
        <taxon>Pasteurellaceae</taxon>
        <taxon>Mannheimia</taxon>
    </lineage>
</organism>
<gene>
    <name evidence="1" type="ORF">HV559_08015</name>
</gene>
<evidence type="ECO:0000313" key="1">
    <source>
        <dbReference type="EMBL" id="QLB40818.1"/>
    </source>
</evidence>
<accession>A0A7D5IW85</accession>
<dbReference type="PANTHER" id="PTHR40266">
    <property type="entry name" value="TOXIN HIGB-1"/>
    <property type="match status" value="1"/>
</dbReference>